<dbReference type="Proteomes" id="UP000267081">
    <property type="component" value="Unassembled WGS sequence"/>
</dbReference>
<dbReference type="RefSeq" id="WP_125307597.1">
    <property type="nucleotide sequence ID" value="NZ_RSEC01000033.1"/>
</dbReference>
<comment type="similarity">
    <text evidence="2">Belongs to the EspG family.</text>
</comment>
<evidence type="ECO:0000256" key="1">
    <source>
        <dbReference type="ARBA" id="ARBA00004496"/>
    </source>
</evidence>
<dbReference type="EMBL" id="RSEC01000033">
    <property type="protein sequence ID" value="RSD21371.1"/>
    <property type="molecule type" value="Genomic_DNA"/>
</dbReference>
<keyword evidence="3" id="KW-0963">Cytoplasm</keyword>
<dbReference type="InterPro" id="IPR025734">
    <property type="entry name" value="EspG"/>
</dbReference>
<evidence type="ECO:0000256" key="2">
    <source>
        <dbReference type="ARBA" id="ARBA00006411"/>
    </source>
</evidence>
<proteinExistence type="inferred from homology"/>
<comment type="caution">
    <text evidence="5">The sequence shown here is derived from an EMBL/GenBank/DDBJ whole genome shotgun (WGS) entry which is preliminary data.</text>
</comment>
<keyword evidence="6" id="KW-1185">Reference proteome</keyword>
<accession>A0A3R9DM75</accession>
<gene>
    <name evidence="5" type="ORF">EIY87_11015</name>
</gene>
<evidence type="ECO:0000313" key="6">
    <source>
        <dbReference type="Proteomes" id="UP000267081"/>
    </source>
</evidence>
<evidence type="ECO:0000313" key="5">
    <source>
        <dbReference type="EMBL" id="RSD21371.1"/>
    </source>
</evidence>
<keyword evidence="4" id="KW-0143">Chaperone</keyword>
<dbReference type="AlphaFoldDB" id="A0A3R9DM75"/>
<sequence length="259" mass="26947">MARRTTTAAGVVLSHLEFDLLWADLGPGGPPPHPFDVPAHGRTHAERDDLGVRVFASLAEAGLTDGDDVAPELADLFTVLGSPTLSVDALVLGEAPWRLLAAVRDAAGVLAVLDERDLVLEPVRPDGLVPAVVRMLGEQPAGPGDQLRLPRAAYAAAMDAYARSGYDAFERALGAAGITGRAVRPLATLATSERYAAGQLGASGPAGRPPVLAWFDTAAGRYAVTPEDAGGEPWVMVTPADSAWLADRLTRMLEAAGMS</sequence>
<reference evidence="5 6" key="1">
    <citation type="submission" date="2018-12" db="EMBL/GenBank/DDBJ databases">
        <title>Amycolatopsis eburnea sp. nov. actinomycete associate with arbuscular mycorrhiza fungal spore.</title>
        <authorList>
            <person name="Lumyong S."/>
            <person name="Chaiya L."/>
        </authorList>
    </citation>
    <scope>NUCLEOTIDE SEQUENCE [LARGE SCALE GENOMIC DNA]</scope>
    <source>
        <strain evidence="5 6">GLM-1</strain>
    </source>
</reference>
<dbReference type="Pfam" id="PF14011">
    <property type="entry name" value="ESX-1_EspG"/>
    <property type="match status" value="1"/>
</dbReference>
<organism evidence="5 6">
    <name type="scientific">Amycolatopsis eburnea</name>
    <dbReference type="NCBI Taxonomy" id="2267691"/>
    <lineage>
        <taxon>Bacteria</taxon>
        <taxon>Bacillati</taxon>
        <taxon>Actinomycetota</taxon>
        <taxon>Actinomycetes</taxon>
        <taxon>Pseudonocardiales</taxon>
        <taxon>Pseudonocardiaceae</taxon>
        <taxon>Amycolatopsis</taxon>
    </lineage>
</organism>
<protein>
    <submittedName>
        <fullName evidence="5">ESX secretion-associated protein EspG</fullName>
    </submittedName>
</protein>
<evidence type="ECO:0000256" key="4">
    <source>
        <dbReference type="ARBA" id="ARBA00023186"/>
    </source>
</evidence>
<evidence type="ECO:0000256" key="3">
    <source>
        <dbReference type="ARBA" id="ARBA00022490"/>
    </source>
</evidence>
<comment type="subcellular location">
    <subcellularLocation>
        <location evidence="1">Cytoplasm</location>
    </subcellularLocation>
</comment>
<dbReference type="OrthoDB" id="5175124at2"/>
<name>A0A3R9DM75_9PSEU</name>